<dbReference type="AlphaFoldDB" id="A0A841R1M0"/>
<sequence length="66" mass="7766">MATKKTKAAEQFLGADILRAARWWEFRDLLTMVLEEYEFYTADEVERKLKELLNASVRKDINKGVD</sequence>
<evidence type="ECO:0000313" key="2">
    <source>
        <dbReference type="Proteomes" id="UP000591941"/>
    </source>
</evidence>
<name>A0A841R1M0_9FIRM</name>
<organism evidence="1 2">
    <name type="scientific">Negativicoccus succinicivorans</name>
    <dbReference type="NCBI Taxonomy" id="620903"/>
    <lineage>
        <taxon>Bacteria</taxon>
        <taxon>Bacillati</taxon>
        <taxon>Bacillota</taxon>
        <taxon>Negativicutes</taxon>
        <taxon>Veillonellales</taxon>
        <taxon>Veillonellaceae</taxon>
        <taxon>Negativicoccus</taxon>
    </lineage>
</organism>
<protein>
    <submittedName>
        <fullName evidence="1">Uncharacterized protein</fullName>
    </submittedName>
</protein>
<proteinExistence type="predicted"/>
<reference evidence="1 2" key="1">
    <citation type="submission" date="2020-08" db="EMBL/GenBank/DDBJ databases">
        <title>Genomic Encyclopedia of Type Strains, Phase IV (KMG-IV): sequencing the most valuable type-strain genomes for metagenomic binning, comparative biology and taxonomic classification.</title>
        <authorList>
            <person name="Goeker M."/>
        </authorList>
    </citation>
    <scope>NUCLEOTIDE SEQUENCE [LARGE SCALE GENOMIC DNA]</scope>
    <source>
        <strain evidence="1 2">DSM 21255</strain>
    </source>
</reference>
<keyword evidence="2" id="KW-1185">Reference proteome</keyword>
<dbReference type="EMBL" id="JACHHI010000001">
    <property type="protein sequence ID" value="MBB6476999.1"/>
    <property type="molecule type" value="Genomic_DNA"/>
</dbReference>
<gene>
    <name evidence="1" type="ORF">HNR45_000021</name>
</gene>
<dbReference type="Proteomes" id="UP000591941">
    <property type="component" value="Unassembled WGS sequence"/>
</dbReference>
<dbReference type="GeneID" id="93485310"/>
<accession>A0A841R1M0</accession>
<comment type="caution">
    <text evidence="1">The sequence shown here is derived from an EMBL/GenBank/DDBJ whole genome shotgun (WGS) entry which is preliminary data.</text>
</comment>
<evidence type="ECO:0000313" key="1">
    <source>
        <dbReference type="EMBL" id="MBB6476999.1"/>
    </source>
</evidence>
<dbReference type="RefSeq" id="WP_159822168.1">
    <property type="nucleotide sequence ID" value="NZ_CABWNB010000001.1"/>
</dbReference>